<dbReference type="Gene3D" id="2.40.10.10">
    <property type="entry name" value="Trypsin-like serine proteases"/>
    <property type="match status" value="1"/>
</dbReference>
<dbReference type="InterPro" id="IPR043504">
    <property type="entry name" value="Peptidase_S1_PA_chymotrypsin"/>
</dbReference>
<dbReference type="EMBL" id="NOWF01000003">
    <property type="protein sequence ID" value="OYD08462.1"/>
    <property type="molecule type" value="Genomic_DNA"/>
</dbReference>
<keyword evidence="3" id="KW-1185">Reference proteome</keyword>
<organism evidence="2 3">
    <name type="scientific">Paludifilum halophilum</name>
    <dbReference type="NCBI Taxonomy" id="1642702"/>
    <lineage>
        <taxon>Bacteria</taxon>
        <taxon>Bacillati</taxon>
        <taxon>Bacillota</taxon>
        <taxon>Bacilli</taxon>
        <taxon>Bacillales</taxon>
        <taxon>Thermoactinomycetaceae</taxon>
        <taxon>Paludifilum</taxon>
    </lineage>
</organism>
<keyword evidence="1" id="KW-0720">Serine protease</keyword>
<protein>
    <recommendedName>
        <fullName evidence="4">Peptidase S1 domain-containing protein</fullName>
    </recommendedName>
</protein>
<comment type="caution">
    <text evidence="2">The sequence shown here is derived from an EMBL/GenBank/DDBJ whole genome shotgun (WGS) entry which is preliminary data.</text>
</comment>
<evidence type="ECO:0000313" key="2">
    <source>
        <dbReference type="EMBL" id="OYD08462.1"/>
    </source>
</evidence>
<reference evidence="2 3" key="1">
    <citation type="submission" date="2017-07" db="EMBL/GenBank/DDBJ databases">
        <title>The genome sequence of Paludifilum halophilum highlights mechanisms for microbial adaptation to high salt environemnts.</title>
        <authorList>
            <person name="Belbahri L."/>
        </authorList>
    </citation>
    <scope>NUCLEOTIDE SEQUENCE [LARGE SCALE GENOMIC DNA]</scope>
    <source>
        <strain evidence="2 3">DSM 102817</strain>
    </source>
</reference>
<dbReference type="GO" id="GO:0008236">
    <property type="term" value="F:serine-type peptidase activity"/>
    <property type="evidence" value="ECO:0007669"/>
    <property type="project" value="UniProtKB-KW"/>
</dbReference>
<evidence type="ECO:0000256" key="1">
    <source>
        <dbReference type="ARBA" id="ARBA00022825"/>
    </source>
</evidence>
<accession>A0A235B8A3</accession>
<keyword evidence="1" id="KW-0378">Hydrolase</keyword>
<evidence type="ECO:0008006" key="4">
    <source>
        <dbReference type="Google" id="ProtNLM"/>
    </source>
</evidence>
<name>A0A235B8A3_9BACL</name>
<gene>
    <name evidence="2" type="ORF">CHM34_06435</name>
</gene>
<keyword evidence="1" id="KW-0645">Protease</keyword>
<dbReference type="InterPro" id="IPR009003">
    <property type="entry name" value="Peptidase_S1_PA"/>
</dbReference>
<evidence type="ECO:0000313" key="3">
    <source>
        <dbReference type="Proteomes" id="UP000215459"/>
    </source>
</evidence>
<proteinExistence type="predicted"/>
<dbReference type="Proteomes" id="UP000215459">
    <property type="component" value="Unassembled WGS sequence"/>
</dbReference>
<dbReference type="SUPFAM" id="SSF50494">
    <property type="entry name" value="Trypsin-like serine proteases"/>
    <property type="match status" value="1"/>
</dbReference>
<dbReference type="AlphaFoldDB" id="A0A235B8A3"/>
<sequence length="85" mass="9344">MTAAHCVYDTYNNVAASAIRVSPGRSILMGALGLLRLAGRPTEDAQPDGEGKINYGDVRYDFAVVNTQDSLGWYNNYFIPPPFRC</sequence>